<comment type="caution">
    <text evidence="1">The sequence shown here is derived from an EMBL/GenBank/DDBJ whole genome shotgun (WGS) entry which is preliminary data.</text>
</comment>
<gene>
    <name evidence="1" type="ORF">CEXT_712041</name>
</gene>
<name>A0AAV4S7S7_CAEEX</name>
<evidence type="ECO:0000313" key="2">
    <source>
        <dbReference type="Proteomes" id="UP001054945"/>
    </source>
</evidence>
<accession>A0AAV4S7S7</accession>
<dbReference type="Proteomes" id="UP001054945">
    <property type="component" value="Unassembled WGS sequence"/>
</dbReference>
<dbReference type="AlphaFoldDB" id="A0AAV4S7S7"/>
<evidence type="ECO:0000313" key="1">
    <source>
        <dbReference type="EMBL" id="GIY30328.1"/>
    </source>
</evidence>
<sequence>MGQDGMGRKGQRAREKISSRFVCPRTTTGIRSRLDEPEERFHSLVRADIEASAIHQCRWGHTDSRLTDRRIDYTIKKEQKKKKKHLGKGLVKRRCAYRISHFAAGWPGDRGRVRAVRGLTIYGPAFLMDAATVNEETPTTATTPVLVFVDRFNGKERHRF</sequence>
<protein>
    <submittedName>
        <fullName evidence="1">Uncharacterized protein</fullName>
    </submittedName>
</protein>
<organism evidence="1 2">
    <name type="scientific">Caerostris extrusa</name>
    <name type="common">Bark spider</name>
    <name type="synonym">Caerostris bankana</name>
    <dbReference type="NCBI Taxonomy" id="172846"/>
    <lineage>
        <taxon>Eukaryota</taxon>
        <taxon>Metazoa</taxon>
        <taxon>Ecdysozoa</taxon>
        <taxon>Arthropoda</taxon>
        <taxon>Chelicerata</taxon>
        <taxon>Arachnida</taxon>
        <taxon>Araneae</taxon>
        <taxon>Araneomorphae</taxon>
        <taxon>Entelegynae</taxon>
        <taxon>Araneoidea</taxon>
        <taxon>Araneidae</taxon>
        <taxon>Caerostris</taxon>
    </lineage>
</organism>
<proteinExistence type="predicted"/>
<reference evidence="1 2" key="1">
    <citation type="submission" date="2021-06" db="EMBL/GenBank/DDBJ databases">
        <title>Caerostris extrusa draft genome.</title>
        <authorList>
            <person name="Kono N."/>
            <person name="Arakawa K."/>
        </authorList>
    </citation>
    <scope>NUCLEOTIDE SEQUENCE [LARGE SCALE GENOMIC DNA]</scope>
</reference>
<dbReference type="EMBL" id="BPLR01009211">
    <property type="protein sequence ID" value="GIY30328.1"/>
    <property type="molecule type" value="Genomic_DNA"/>
</dbReference>
<keyword evidence="2" id="KW-1185">Reference proteome</keyword>